<dbReference type="AlphaFoldDB" id="A0A0E9SYW3"/>
<name>A0A0E9SYW3_ANGAN</name>
<organism evidence="1">
    <name type="scientific">Anguilla anguilla</name>
    <name type="common">European freshwater eel</name>
    <name type="synonym">Muraena anguilla</name>
    <dbReference type="NCBI Taxonomy" id="7936"/>
    <lineage>
        <taxon>Eukaryota</taxon>
        <taxon>Metazoa</taxon>
        <taxon>Chordata</taxon>
        <taxon>Craniata</taxon>
        <taxon>Vertebrata</taxon>
        <taxon>Euteleostomi</taxon>
        <taxon>Actinopterygii</taxon>
        <taxon>Neopterygii</taxon>
        <taxon>Teleostei</taxon>
        <taxon>Anguilliformes</taxon>
        <taxon>Anguillidae</taxon>
        <taxon>Anguilla</taxon>
    </lineage>
</organism>
<protein>
    <submittedName>
        <fullName evidence="1">Uncharacterized protein</fullName>
    </submittedName>
</protein>
<evidence type="ECO:0000313" key="1">
    <source>
        <dbReference type="EMBL" id="JAH46539.1"/>
    </source>
</evidence>
<sequence>MDLKKSNKQKGPLKCTFTEAQKSIPEQRNISFYGFFLHHNLYRKWQTRITGKIAYYASMRSINYSCKIHTLHVVPYNTTVGSPNTGS</sequence>
<reference evidence="1" key="2">
    <citation type="journal article" date="2015" name="Fish Shellfish Immunol.">
        <title>Early steps in the European eel (Anguilla anguilla)-Vibrio vulnificus interaction in the gills: Role of the RtxA13 toxin.</title>
        <authorList>
            <person name="Callol A."/>
            <person name="Pajuelo D."/>
            <person name="Ebbesson L."/>
            <person name="Teles M."/>
            <person name="MacKenzie S."/>
            <person name="Amaro C."/>
        </authorList>
    </citation>
    <scope>NUCLEOTIDE SEQUENCE</scope>
</reference>
<dbReference type="EMBL" id="GBXM01062038">
    <property type="protein sequence ID" value="JAH46539.1"/>
    <property type="molecule type" value="Transcribed_RNA"/>
</dbReference>
<accession>A0A0E9SYW3</accession>
<proteinExistence type="predicted"/>
<reference evidence="1" key="1">
    <citation type="submission" date="2014-11" db="EMBL/GenBank/DDBJ databases">
        <authorList>
            <person name="Amaro Gonzalez C."/>
        </authorList>
    </citation>
    <scope>NUCLEOTIDE SEQUENCE</scope>
</reference>